<sequence>MTEEIVGIMTRISQGYLFLKRNLDDFEGGKFNCPAGHIEKGETAIEAALRELKEEAGIVAAPSELIYVDTFSDEIKGIDFRVRLFAYANDRLDLSDIKLLPQEHCDKIAIGADAVENIALVRTDRPTLVFTKIDYRVMATYLRPIERLLYESKNRAADARRSAAASKNAA</sequence>
<dbReference type="Proteomes" id="UP000332487">
    <property type="component" value="Unassembled WGS sequence"/>
</dbReference>
<evidence type="ECO:0000259" key="2">
    <source>
        <dbReference type="PROSITE" id="PS51462"/>
    </source>
</evidence>
<protein>
    <submittedName>
        <fullName evidence="3">NUDIX hydrolase</fullName>
    </submittedName>
</protein>
<dbReference type="InterPro" id="IPR020084">
    <property type="entry name" value="NUDIX_hydrolase_CS"/>
</dbReference>
<organism evidence="3 4">
    <name type="scientific">Candidatus Micrarchaeum acidiphilum ARMAN-2</name>
    <dbReference type="NCBI Taxonomy" id="425595"/>
    <lineage>
        <taxon>Archaea</taxon>
        <taxon>Candidatus Micrarchaeota</taxon>
        <taxon>Candidatus Micrarchaeia</taxon>
        <taxon>Candidatus Micrarchaeales</taxon>
        <taxon>Candidatus Micrarchaeaceae</taxon>
        <taxon>Candidatus Micrarchaeum</taxon>
    </lineage>
</organism>
<dbReference type="AlphaFoldDB" id="C7DGQ3"/>
<evidence type="ECO:0000313" key="3">
    <source>
        <dbReference type="EMBL" id="EET90400.1"/>
    </source>
</evidence>
<dbReference type="PRINTS" id="PR00502">
    <property type="entry name" value="NUDIXFAMILY"/>
</dbReference>
<dbReference type="Pfam" id="PF00293">
    <property type="entry name" value="NUDIX"/>
    <property type="match status" value="1"/>
</dbReference>
<reference evidence="3 4" key="2">
    <citation type="journal article" date="2010" name="Proc. Natl. Acad. Sci. U.S.A.">
        <title>Enigmatic, ultrasmall, uncultivated Archaea.</title>
        <authorList>
            <person name="Baker B.J."/>
            <person name="Comolli L.R."/>
            <person name="Dick G.J."/>
            <person name="Hauser L.J."/>
            <person name="Hyatt D."/>
            <person name="Dill B.D."/>
            <person name="Land M.L."/>
            <person name="Verberkmoes N.C."/>
            <person name="Hettich R.L."/>
            <person name="Banfield J.F."/>
        </authorList>
    </citation>
    <scope>NUCLEOTIDE SEQUENCE [LARGE SCALE GENOMIC DNA]</scope>
    <source>
        <strain evidence="3">ARMAN-2</strain>
    </source>
</reference>
<dbReference type="PANTHER" id="PTHR43736">
    <property type="entry name" value="ADP-RIBOSE PYROPHOSPHATASE"/>
    <property type="match status" value="1"/>
</dbReference>
<dbReference type="PANTHER" id="PTHR43736:SF5">
    <property type="entry name" value="NUDIX HYDROLASE DOMAIN-CONTAINING PROTEIN"/>
    <property type="match status" value="1"/>
</dbReference>
<name>C7DGQ3_MICA2</name>
<dbReference type="Gene3D" id="3.90.79.10">
    <property type="entry name" value="Nucleoside Triphosphate Pyrophosphohydrolase"/>
    <property type="match status" value="1"/>
</dbReference>
<dbReference type="InterPro" id="IPR015797">
    <property type="entry name" value="NUDIX_hydrolase-like_dom_sf"/>
</dbReference>
<keyword evidence="1 3" id="KW-0378">Hydrolase</keyword>
<dbReference type="SUPFAM" id="SSF55811">
    <property type="entry name" value="Nudix"/>
    <property type="match status" value="1"/>
</dbReference>
<keyword evidence="4" id="KW-1185">Reference proteome</keyword>
<evidence type="ECO:0000313" key="4">
    <source>
        <dbReference type="Proteomes" id="UP000332487"/>
    </source>
</evidence>
<dbReference type="GO" id="GO:0016787">
    <property type="term" value="F:hydrolase activity"/>
    <property type="evidence" value="ECO:0007669"/>
    <property type="project" value="UniProtKB-KW"/>
</dbReference>
<dbReference type="PROSITE" id="PS00893">
    <property type="entry name" value="NUDIX_BOX"/>
    <property type="match status" value="1"/>
</dbReference>
<dbReference type="InterPro" id="IPR020476">
    <property type="entry name" value="Nudix_hydrolase"/>
</dbReference>
<proteinExistence type="predicted"/>
<dbReference type="InterPro" id="IPR000086">
    <property type="entry name" value="NUDIX_hydrolase_dom"/>
</dbReference>
<feature type="domain" description="Nudix hydrolase" evidence="2">
    <location>
        <begin position="1"/>
        <end position="146"/>
    </location>
</feature>
<dbReference type="EMBL" id="GG697238">
    <property type="protein sequence ID" value="EET90400.1"/>
    <property type="molecule type" value="Genomic_DNA"/>
</dbReference>
<reference evidence="3 4" key="1">
    <citation type="journal article" date="2009" name="Genome Biol.">
        <title>Community-wide analysis of microbial genome sequence signatures.</title>
        <authorList>
            <person name="Dick G.J."/>
            <person name="Andersson A.F."/>
            <person name="Baker B.J."/>
            <person name="Simmons S.L."/>
            <person name="Thomas B.C."/>
            <person name="Yelton A.P."/>
            <person name="Banfield J.F."/>
        </authorList>
    </citation>
    <scope>NUCLEOTIDE SEQUENCE [LARGE SCALE GENOMIC DNA]</scope>
    <source>
        <strain evidence="3">ARMAN-2</strain>
    </source>
</reference>
<dbReference type="PROSITE" id="PS51462">
    <property type="entry name" value="NUDIX"/>
    <property type="match status" value="1"/>
</dbReference>
<evidence type="ECO:0000256" key="1">
    <source>
        <dbReference type="ARBA" id="ARBA00022801"/>
    </source>
</evidence>
<accession>C7DGQ3</accession>
<gene>
    <name evidence="3" type="ORF">UNLARM2_0252</name>
</gene>